<name>A0AAW0QK67_9PEZI</name>
<comment type="caution">
    <text evidence="1">The sequence shown here is derived from an EMBL/GenBank/DDBJ whole genome shotgun (WGS) entry which is preliminary data.</text>
</comment>
<reference evidence="1 2" key="1">
    <citation type="submission" date="2023-01" db="EMBL/GenBank/DDBJ databases">
        <title>Analysis of 21 Apiospora genomes using comparative genomics revels a genus with tremendous synthesis potential of carbohydrate active enzymes and secondary metabolites.</title>
        <authorList>
            <person name="Sorensen T."/>
        </authorList>
    </citation>
    <scope>NUCLEOTIDE SEQUENCE [LARGE SCALE GENOMIC DNA]</scope>
    <source>
        <strain evidence="1 2">CBS 117206</strain>
    </source>
</reference>
<accession>A0AAW0QK67</accession>
<dbReference type="AlphaFoldDB" id="A0AAW0QK67"/>
<evidence type="ECO:0000313" key="1">
    <source>
        <dbReference type="EMBL" id="KAK8105581.1"/>
    </source>
</evidence>
<organism evidence="1 2">
    <name type="scientific">Apiospora kogelbergensis</name>
    <dbReference type="NCBI Taxonomy" id="1337665"/>
    <lineage>
        <taxon>Eukaryota</taxon>
        <taxon>Fungi</taxon>
        <taxon>Dikarya</taxon>
        <taxon>Ascomycota</taxon>
        <taxon>Pezizomycotina</taxon>
        <taxon>Sordariomycetes</taxon>
        <taxon>Xylariomycetidae</taxon>
        <taxon>Amphisphaeriales</taxon>
        <taxon>Apiosporaceae</taxon>
        <taxon>Apiospora</taxon>
    </lineage>
</organism>
<protein>
    <submittedName>
        <fullName evidence="1">Uncharacterized protein</fullName>
    </submittedName>
</protein>
<sequence length="108" mass="12581">MRTGKNIDLPELTWKHDHSYDPITGSWLHYDSRKPHVLMDVRQDTFSGRVEWRGDPWCANKRWVSLCALKRPESLLKTYVRINRGEPLKGAFAEKIRIHPSNVSKPTG</sequence>
<gene>
    <name evidence="1" type="ORF">PG999_008940</name>
</gene>
<dbReference type="EMBL" id="JAQQWP010000008">
    <property type="protein sequence ID" value="KAK8105581.1"/>
    <property type="molecule type" value="Genomic_DNA"/>
</dbReference>
<keyword evidence="2" id="KW-1185">Reference proteome</keyword>
<dbReference type="Proteomes" id="UP001392437">
    <property type="component" value="Unassembled WGS sequence"/>
</dbReference>
<evidence type="ECO:0000313" key="2">
    <source>
        <dbReference type="Proteomes" id="UP001392437"/>
    </source>
</evidence>
<proteinExistence type="predicted"/>